<dbReference type="Gene3D" id="2.60.40.150">
    <property type="entry name" value="C2 domain"/>
    <property type="match status" value="1"/>
</dbReference>
<dbReference type="SUPFAM" id="SSF51695">
    <property type="entry name" value="PLC-like phosphodiesterases"/>
    <property type="match status" value="1"/>
</dbReference>
<dbReference type="GO" id="GO:0016042">
    <property type="term" value="P:lipid catabolic process"/>
    <property type="evidence" value="ECO:0007669"/>
    <property type="project" value="UniProtKB-KW"/>
</dbReference>
<dbReference type="SUPFAM" id="SSF49562">
    <property type="entry name" value="C2 domain (Calcium/lipid-binding domain, CaLB)"/>
    <property type="match status" value="1"/>
</dbReference>
<evidence type="ECO:0000313" key="5">
    <source>
        <dbReference type="Proteomes" id="UP001215598"/>
    </source>
</evidence>
<gene>
    <name evidence="4" type="ORF">B0H16DRAFT_1902139</name>
</gene>
<reference evidence="4" key="1">
    <citation type="submission" date="2023-03" db="EMBL/GenBank/DDBJ databases">
        <title>Massive genome expansion in bonnet fungi (Mycena s.s.) driven by repeated elements and novel gene families across ecological guilds.</title>
        <authorList>
            <consortium name="Lawrence Berkeley National Laboratory"/>
            <person name="Harder C.B."/>
            <person name="Miyauchi S."/>
            <person name="Viragh M."/>
            <person name="Kuo A."/>
            <person name="Thoen E."/>
            <person name="Andreopoulos B."/>
            <person name="Lu D."/>
            <person name="Skrede I."/>
            <person name="Drula E."/>
            <person name="Henrissat B."/>
            <person name="Morin E."/>
            <person name="Kohler A."/>
            <person name="Barry K."/>
            <person name="LaButti K."/>
            <person name="Morin E."/>
            <person name="Salamov A."/>
            <person name="Lipzen A."/>
            <person name="Mereny Z."/>
            <person name="Hegedus B."/>
            <person name="Baldrian P."/>
            <person name="Stursova M."/>
            <person name="Weitz H."/>
            <person name="Taylor A."/>
            <person name="Grigoriev I.V."/>
            <person name="Nagy L.G."/>
            <person name="Martin F."/>
            <person name="Kauserud H."/>
        </authorList>
    </citation>
    <scope>NUCLEOTIDE SEQUENCE</scope>
    <source>
        <strain evidence="4">CBHHK182m</strain>
    </source>
</reference>
<keyword evidence="1" id="KW-0378">Hydrolase</keyword>
<accession>A0AAD7GS93</accession>
<dbReference type="EC" id="3.1.4.11" evidence="1"/>
<dbReference type="Proteomes" id="UP001215598">
    <property type="component" value="Unassembled WGS sequence"/>
</dbReference>
<dbReference type="GO" id="GO:0048015">
    <property type="term" value="P:phosphatidylinositol-mediated signaling"/>
    <property type="evidence" value="ECO:0007669"/>
    <property type="project" value="TreeGrafter"/>
</dbReference>
<dbReference type="CDD" id="cd00275">
    <property type="entry name" value="C2_PLC_like"/>
    <property type="match status" value="1"/>
</dbReference>
<dbReference type="Gene3D" id="3.20.20.190">
    <property type="entry name" value="Phosphatidylinositol (PI) phosphodiesterase"/>
    <property type="match status" value="1"/>
</dbReference>
<dbReference type="Pfam" id="PF00388">
    <property type="entry name" value="PI-PLC-X"/>
    <property type="match status" value="1"/>
</dbReference>
<evidence type="ECO:0000259" key="3">
    <source>
        <dbReference type="PROSITE" id="PS50008"/>
    </source>
</evidence>
<comment type="catalytic activity">
    <reaction evidence="1">
        <text>a 1,2-diacyl-sn-glycero-3-phospho-(1D-myo-inositol-4,5-bisphosphate) + H2O = 1D-myo-inositol 1,4,5-trisphosphate + a 1,2-diacyl-sn-glycerol + H(+)</text>
        <dbReference type="Rhea" id="RHEA:33179"/>
        <dbReference type="ChEBI" id="CHEBI:15377"/>
        <dbReference type="ChEBI" id="CHEBI:15378"/>
        <dbReference type="ChEBI" id="CHEBI:17815"/>
        <dbReference type="ChEBI" id="CHEBI:58456"/>
        <dbReference type="ChEBI" id="CHEBI:203600"/>
        <dbReference type="EC" id="3.1.4.11"/>
    </reaction>
</comment>
<feature type="compositionally biased region" description="Acidic residues" evidence="2">
    <location>
        <begin position="221"/>
        <end position="242"/>
    </location>
</feature>
<evidence type="ECO:0000256" key="2">
    <source>
        <dbReference type="SAM" id="MobiDB-lite"/>
    </source>
</evidence>
<organism evidence="4 5">
    <name type="scientific">Mycena metata</name>
    <dbReference type="NCBI Taxonomy" id="1033252"/>
    <lineage>
        <taxon>Eukaryota</taxon>
        <taxon>Fungi</taxon>
        <taxon>Dikarya</taxon>
        <taxon>Basidiomycota</taxon>
        <taxon>Agaricomycotina</taxon>
        <taxon>Agaricomycetes</taxon>
        <taxon>Agaricomycetidae</taxon>
        <taxon>Agaricales</taxon>
        <taxon>Marasmiineae</taxon>
        <taxon>Mycenaceae</taxon>
        <taxon>Mycena</taxon>
    </lineage>
</organism>
<feature type="domain" description="PI-PLC Y-box" evidence="3">
    <location>
        <begin position="260"/>
        <end position="375"/>
    </location>
</feature>
<dbReference type="PROSITE" id="PS50007">
    <property type="entry name" value="PIPLC_X_DOMAIN"/>
    <property type="match status" value="1"/>
</dbReference>
<dbReference type="InterPro" id="IPR001192">
    <property type="entry name" value="PI-PLC_fam"/>
</dbReference>
<comment type="caution">
    <text evidence="4">The sequence shown here is derived from an EMBL/GenBank/DDBJ whole genome shotgun (WGS) entry which is preliminary data.</text>
</comment>
<evidence type="ECO:0000313" key="4">
    <source>
        <dbReference type="EMBL" id="KAJ7704157.1"/>
    </source>
</evidence>
<dbReference type="InterPro" id="IPR017946">
    <property type="entry name" value="PLC-like_Pdiesterase_TIM-brl"/>
</dbReference>
<keyword evidence="1" id="KW-0443">Lipid metabolism</keyword>
<sequence length="521" mass="58288">MADSQDTEWKAQLSDLYRVETIHNVRPPKEKLPRLSPEIEKFLADHGESAKDVLSLPVVCPPPVDDTFPLTHYFISSSHNTYLLSRQLIGRASAASYEHVLSRNARCVEIDVWPSKKGLIVTHGYTFSKAVTFQSVCVAINDAVKPGDWPVMVSLECHVDVKGQEELVRVLKGAWGDKLVDRKLEDVDDAKVSPNHFRGRILLMVEYYAPPMQGTGTGAEQVEEVQEVEDDPEASEDEEEDGDLMIRVSKTEKTKISPELAALGYYARSMKPSGKSWFTQKIADPLHVLINISESTCGALLPAATPALIDHSLSHLRRIFPKGTRIRSGNMDPLRFWRSGAHIASLNWQNYDTGMQLNEGMFVGTDGWVLKPALLLGMGEKMEGRHRLVGEVVGISSLPPPNGRADKSYSAYVTAELFHAQQDQKWRSKTVKTQDVPGAGGDIVWGVSEAERFEWEYDTDELAFLRLTVMENEFGRDDHLAVFCARVDHLQQGWRLVRMLDMKGKDSGATLLVRFTSTLIN</sequence>
<dbReference type="GO" id="GO:0051209">
    <property type="term" value="P:release of sequestered calcium ion into cytosol"/>
    <property type="evidence" value="ECO:0007669"/>
    <property type="project" value="TreeGrafter"/>
</dbReference>
<dbReference type="SMART" id="SM00148">
    <property type="entry name" value="PLCXc"/>
    <property type="match status" value="1"/>
</dbReference>
<dbReference type="InterPro" id="IPR001711">
    <property type="entry name" value="PLipase_C_Pinositol-sp_Y"/>
</dbReference>
<dbReference type="InterPro" id="IPR000909">
    <property type="entry name" value="PLipase_C_PInositol-sp_X_dom"/>
</dbReference>
<dbReference type="AlphaFoldDB" id="A0AAD7GS93"/>
<dbReference type="GO" id="GO:0004435">
    <property type="term" value="F:phosphatidylinositol-4,5-bisphosphate phospholipase C activity"/>
    <property type="evidence" value="ECO:0007669"/>
    <property type="project" value="UniProtKB-EC"/>
</dbReference>
<dbReference type="Pfam" id="PF00387">
    <property type="entry name" value="PI-PLC-Y"/>
    <property type="match status" value="1"/>
</dbReference>
<dbReference type="PRINTS" id="PR00390">
    <property type="entry name" value="PHPHLIPASEC"/>
</dbReference>
<dbReference type="SMART" id="SM00149">
    <property type="entry name" value="PLCYc"/>
    <property type="match status" value="1"/>
</dbReference>
<keyword evidence="5" id="KW-1185">Reference proteome</keyword>
<evidence type="ECO:0000256" key="1">
    <source>
        <dbReference type="RuleBase" id="RU361133"/>
    </source>
</evidence>
<keyword evidence="1" id="KW-0442">Lipid degradation</keyword>
<name>A0AAD7GS93_9AGAR</name>
<protein>
    <recommendedName>
        <fullName evidence="1">Phosphoinositide phospholipase C</fullName>
        <ecNumber evidence="1">3.1.4.11</ecNumber>
    </recommendedName>
</protein>
<feature type="region of interest" description="Disordered" evidence="2">
    <location>
        <begin position="215"/>
        <end position="242"/>
    </location>
</feature>
<dbReference type="EMBL" id="JARKIB010000492">
    <property type="protein sequence ID" value="KAJ7704157.1"/>
    <property type="molecule type" value="Genomic_DNA"/>
</dbReference>
<dbReference type="InterPro" id="IPR035892">
    <property type="entry name" value="C2_domain_sf"/>
</dbReference>
<dbReference type="PROSITE" id="PS50008">
    <property type="entry name" value="PIPLC_Y_DOMAIN"/>
    <property type="match status" value="1"/>
</dbReference>
<proteinExistence type="predicted"/>
<dbReference type="PANTHER" id="PTHR10336">
    <property type="entry name" value="PHOSPHOINOSITIDE-SPECIFIC PHOSPHOLIPASE C FAMILY PROTEIN"/>
    <property type="match status" value="1"/>
</dbReference>
<dbReference type="PANTHER" id="PTHR10336:SF169">
    <property type="entry name" value="PHOSPHOINOSITIDE PHOSPHOLIPASE C"/>
    <property type="match status" value="1"/>
</dbReference>